<sequence length="105" mass="11591">MLITFRTDAYANITMLGDVALTMIRMMGHRDVVPGAILAADIPEALNKLKRALDEQPIPADTDDEMSEGQEDEDQKVSLANRAYPLLELLAAAAKDECDLMWDKA</sequence>
<comment type="caution">
    <text evidence="2">The sequence shown here is derived from an EMBL/GenBank/DDBJ whole genome shotgun (WGS) entry which is preliminary data.</text>
</comment>
<organism evidence="2 3">
    <name type="scientific">Marinobacterium zhoushanense</name>
    <dbReference type="NCBI Taxonomy" id="1679163"/>
    <lineage>
        <taxon>Bacteria</taxon>
        <taxon>Pseudomonadati</taxon>
        <taxon>Pseudomonadota</taxon>
        <taxon>Gammaproteobacteria</taxon>
        <taxon>Oceanospirillales</taxon>
        <taxon>Oceanospirillaceae</taxon>
        <taxon>Marinobacterium</taxon>
    </lineage>
</organism>
<proteinExistence type="predicted"/>
<gene>
    <name evidence="2" type="ORF">GCM10011352_08490</name>
</gene>
<dbReference type="Pfam" id="PF08895">
    <property type="entry name" value="DUF1840"/>
    <property type="match status" value="1"/>
</dbReference>
<dbReference type="InterPro" id="IPR014991">
    <property type="entry name" value="DUF1840"/>
</dbReference>
<evidence type="ECO:0000256" key="1">
    <source>
        <dbReference type="SAM" id="MobiDB-lite"/>
    </source>
</evidence>
<reference evidence="3" key="1">
    <citation type="journal article" date="2019" name="Int. J. Syst. Evol. Microbiol.">
        <title>The Global Catalogue of Microorganisms (GCM) 10K type strain sequencing project: providing services to taxonomists for standard genome sequencing and annotation.</title>
        <authorList>
            <consortium name="The Broad Institute Genomics Platform"/>
            <consortium name="The Broad Institute Genome Sequencing Center for Infectious Disease"/>
            <person name="Wu L."/>
            <person name="Ma J."/>
        </authorList>
    </citation>
    <scope>NUCLEOTIDE SEQUENCE [LARGE SCALE GENOMIC DNA]</scope>
    <source>
        <strain evidence="3">CGMCC 1.15341</strain>
    </source>
</reference>
<feature type="region of interest" description="Disordered" evidence="1">
    <location>
        <begin position="55"/>
        <end position="75"/>
    </location>
</feature>
<feature type="compositionally biased region" description="Acidic residues" evidence="1">
    <location>
        <begin position="61"/>
        <end position="74"/>
    </location>
</feature>
<evidence type="ECO:0000313" key="2">
    <source>
        <dbReference type="EMBL" id="GGB84983.1"/>
    </source>
</evidence>
<accession>A0ABQ1K5L6</accession>
<evidence type="ECO:0008006" key="4">
    <source>
        <dbReference type="Google" id="ProtNLM"/>
    </source>
</evidence>
<keyword evidence="3" id="KW-1185">Reference proteome</keyword>
<evidence type="ECO:0000313" key="3">
    <source>
        <dbReference type="Proteomes" id="UP000629025"/>
    </source>
</evidence>
<name>A0ABQ1K5L6_9GAMM</name>
<dbReference type="EMBL" id="BMIJ01000002">
    <property type="protein sequence ID" value="GGB84983.1"/>
    <property type="molecule type" value="Genomic_DNA"/>
</dbReference>
<dbReference type="Proteomes" id="UP000629025">
    <property type="component" value="Unassembled WGS sequence"/>
</dbReference>
<protein>
    <recommendedName>
        <fullName evidence="4">DUF1840 domain-containing protein</fullName>
    </recommendedName>
</protein>
<dbReference type="RefSeq" id="WP_188745880.1">
    <property type="nucleotide sequence ID" value="NZ_BMIJ01000002.1"/>
</dbReference>